<dbReference type="InterPro" id="IPR045625">
    <property type="entry name" value="DUF6427"/>
</dbReference>
<feature type="transmembrane region" description="Helical" evidence="1">
    <location>
        <begin position="255"/>
        <end position="275"/>
    </location>
</feature>
<feature type="transmembrane region" description="Helical" evidence="1">
    <location>
        <begin position="198"/>
        <end position="218"/>
    </location>
</feature>
<keyword evidence="1" id="KW-0812">Transmembrane</keyword>
<accession>I3ZZS4</accession>
<sequence length="311" mass="35793">MLSKILKLNRNFVSFLLYGVAIALILLQFHSKLHTDYDWGAAGLFAIGMACLAGYSQWISFFNRTHYFEFFSLIAFALLVPDFSNFSFFAGFLFLTIVALQLLDEFDLSDKLLSPFDIGFFMAIACFLHPPFWIFAGFLLLHYILLGRVMLRGLILCILGILTFSLLTAEVAILFDFTDLAPYLWNRFTPQVSLHFNINYLWLSPILVFTILGLNDYIQNINRHSAEKKLVFFNAIMFIPLAILYTILYANESQYAILFYTIPVAIVLTNYCMYAKTKLKEIVLFGFIISLLLYKYAHLIKLPGVLHDISF</sequence>
<dbReference type="GeneID" id="71569299"/>
<evidence type="ECO:0000256" key="1">
    <source>
        <dbReference type="SAM" id="Phobius"/>
    </source>
</evidence>
<feature type="transmembrane region" description="Helical" evidence="1">
    <location>
        <begin position="230"/>
        <end position="249"/>
    </location>
</feature>
<keyword evidence="3" id="KW-1185">Reference proteome</keyword>
<keyword evidence="1" id="KW-1133">Transmembrane helix</keyword>
<feature type="transmembrane region" description="Helical" evidence="1">
    <location>
        <begin position="12"/>
        <end position="31"/>
    </location>
</feature>
<dbReference type="GeneID" id="97257716"/>
<feature type="transmembrane region" description="Helical" evidence="1">
    <location>
        <begin position="67"/>
        <end position="100"/>
    </location>
</feature>
<dbReference type="AlphaFoldDB" id="I3ZZS4"/>
<dbReference type="Proteomes" id="UP000006051">
    <property type="component" value="Chromosome"/>
</dbReference>
<gene>
    <name evidence="2" type="ordered locus">Ornrh_1016</name>
</gene>
<name>I3ZZS4_ORNRL</name>
<evidence type="ECO:0000313" key="2">
    <source>
        <dbReference type="EMBL" id="AFL97208.1"/>
    </source>
</evidence>
<proteinExistence type="predicted"/>
<dbReference type="KEGG" id="orh:Ornrh_1016"/>
<keyword evidence="1" id="KW-0472">Membrane</keyword>
<dbReference type="HOGENOM" id="CLU_893830_0_0_10"/>
<dbReference type="eggNOG" id="ENOG5033450">
    <property type="taxonomic scope" value="Bacteria"/>
</dbReference>
<reference evidence="2 3" key="1">
    <citation type="submission" date="2012-06" db="EMBL/GenBank/DDBJ databases">
        <title>The complete genome of Ornithobacterium rhinotracheale DSM 15997.</title>
        <authorList>
            <consortium name="US DOE Joint Genome Institute (JGI-PGF)"/>
            <person name="Lucas S."/>
            <person name="Copeland A."/>
            <person name="Lapidus A."/>
            <person name="Goodwin L."/>
            <person name="Pitluck S."/>
            <person name="Peters L."/>
            <person name="Mikhailova N."/>
            <person name="Teshima H."/>
            <person name="Kyrpides N."/>
            <person name="Mavromatis K."/>
            <person name="Pagani I."/>
            <person name="Ivanova N."/>
            <person name="Ovchinnikova G."/>
            <person name="Zeytun A."/>
            <person name="Detter J.C."/>
            <person name="Han C."/>
            <person name="Land M."/>
            <person name="Hauser L."/>
            <person name="Markowitz V."/>
            <person name="Cheng J.-F."/>
            <person name="Hugenholtz P."/>
            <person name="Woyke T."/>
            <person name="Wu D."/>
            <person name="Lang E."/>
            <person name="Kopitz M."/>
            <person name="Brambilla E."/>
            <person name="Klenk H.-P."/>
            <person name="Eisen J.A."/>
        </authorList>
    </citation>
    <scope>NUCLEOTIDE SEQUENCE [LARGE SCALE GENOMIC DNA]</scope>
    <source>
        <strain evidence="3">ATCC 51463 / DSM 15997 / CCUG 23171 / LMG 9086</strain>
    </source>
</reference>
<organism evidence="2 3">
    <name type="scientific">Ornithobacterium rhinotracheale (strain ATCC 51463 / DSM 15997 / CCUG 23171 / CIP 104009 / LMG 9086)</name>
    <dbReference type="NCBI Taxonomy" id="867902"/>
    <lineage>
        <taxon>Bacteria</taxon>
        <taxon>Pseudomonadati</taxon>
        <taxon>Bacteroidota</taxon>
        <taxon>Flavobacteriia</taxon>
        <taxon>Flavobacteriales</taxon>
        <taxon>Weeksellaceae</taxon>
        <taxon>Ornithobacterium</taxon>
    </lineage>
</organism>
<feature type="transmembrane region" description="Helical" evidence="1">
    <location>
        <begin position="37"/>
        <end position="55"/>
    </location>
</feature>
<dbReference type="RefSeq" id="WP_014790809.1">
    <property type="nucleotide sequence ID" value="NC_018016.1"/>
</dbReference>
<protein>
    <submittedName>
        <fullName evidence="2">Uncharacterized protein</fullName>
    </submittedName>
</protein>
<feature type="transmembrane region" description="Helical" evidence="1">
    <location>
        <begin position="282"/>
        <end position="300"/>
    </location>
</feature>
<dbReference type="EMBL" id="CP003283">
    <property type="protein sequence ID" value="AFL97208.1"/>
    <property type="molecule type" value="Genomic_DNA"/>
</dbReference>
<dbReference type="Pfam" id="PF19992">
    <property type="entry name" value="DUF6427"/>
    <property type="match status" value="1"/>
</dbReference>
<feature type="transmembrane region" description="Helical" evidence="1">
    <location>
        <begin position="153"/>
        <end position="178"/>
    </location>
</feature>
<feature type="transmembrane region" description="Helical" evidence="1">
    <location>
        <begin position="120"/>
        <end position="141"/>
    </location>
</feature>
<evidence type="ECO:0000313" key="3">
    <source>
        <dbReference type="Proteomes" id="UP000006051"/>
    </source>
</evidence>